<dbReference type="GO" id="GO:0015074">
    <property type="term" value="P:DNA integration"/>
    <property type="evidence" value="ECO:0007669"/>
    <property type="project" value="InterPro"/>
</dbReference>
<dbReference type="SUPFAM" id="SSF56672">
    <property type="entry name" value="DNA/RNA polymerases"/>
    <property type="match status" value="1"/>
</dbReference>
<evidence type="ECO:0000313" key="9">
    <source>
        <dbReference type="Proteomes" id="UP000054107"/>
    </source>
</evidence>
<dbReference type="EMBL" id="LN731512">
    <property type="protein sequence ID" value="CEP14569.1"/>
    <property type="molecule type" value="Genomic_DNA"/>
</dbReference>
<evidence type="ECO:0000256" key="5">
    <source>
        <dbReference type="ARBA" id="ARBA00022801"/>
    </source>
</evidence>
<dbReference type="GO" id="GO:0003964">
    <property type="term" value="F:RNA-directed DNA polymerase activity"/>
    <property type="evidence" value="ECO:0007669"/>
    <property type="project" value="UniProtKB-KW"/>
</dbReference>
<evidence type="ECO:0000256" key="4">
    <source>
        <dbReference type="ARBA" id="ARBA00022759"/>
    </source>
</evidence>
<dbReference type="CDD" id="cd09274">
    <property type="entry name" value="RNase_HI_RT_Ty3"/>
    <property type="match status" value="1"/>
</dbReference>
<reference evidence="8 9" key="1">
    <citation type="submission" date="2014-09" db="EMBL/GenBank/DDBJ databases">
        <authorList>
            <person name="Ellenberger Sabrina"/>
        </authorList>
    </citation>
    <scope>NUCLEOTIDE SEQUENCE [LARGE SCALE GENOMIC DNA]</scope>
    <source>
        <strain evidence="8 9">CBS 412.66</strain>
    </source>
</reference>
<keyword evidence="9" id="KW-1185">Reference proteome</keyword>
<dbReference type="GO" id="GO:0003676">
    <property type="term" value="F:nucleic acid binding"/>
    <property type="evidence" value="ECO:0007669"/>
    <property type="project" value="InterPro"/>
</dbReference>
<dbReference type="Pfam" id="PF17917">
    <property type="entry name" value="RT_RNaseH"/>
    <property type="match status" value="1"/>
</dbReference>
<dbReference type="AlphaFoldDB" id="A0A0B7NAT8"/>
<dbReference type="PANTHER" id="PTHR37984:SF5">
    <property type="entry name" value="PROTEIN NYNRIN-LIKE"/>
    <property type="match status" value="1"/>
</dbReference>
<dbReference type="Pfam" id="PF00665">
    <property type="entry name" value="rve"/>
    <property type="match status" value="1"/>
</dbReference>
<sequence>MRKPVASISKNLSNAERNYHTQERELLAILFACRNWRCFVEGSAYEVFTDYRPLQYYKSSSKVSPRLVRWIQDLEMYQPTLVYKKGVDNIVPDLLSRREDPDCEPDLLSMEPEFLFGMSTTTILNKVMQPSDTSLLTDPCQDWPIFFKKQKQDWPDKWRAQLEKEEVNFEVIDNTVWRLNPNPTGREASKLKFIAFARRADLIEDFHRGFGHSGQLTVYHLMKQRVWWPSMRKDINYWLKTCPECQLHSRTKKQVHHAPMKPLEVPALFARWHIDFIDELPTTSNGNRWILMAVDYATNWPIARALKSATADKIVKFIYEEIVMKFGCPVEIVSDRGANLLSKILKQYMHKIRSKHMFTSAFHPRTNSKCERLNQTFKHMLTKYVKGLIHSWDDYIDSALFSCRIRKHATTGYSPFYLVYGQEPVLPGDSRRPFMDPLTEEDPLQ</sequence>
<evidence type="ECO:0000256" key="2">
    <source>
        <dbReference type="ARBA" id="ARBA00022695"/>
    </source>
</evidence>
<dbReference type="OrthoDB" id="412584at2759"/>
<dbReference type="PROSITE" id="PS50994">
    <property type="entry name" value="INTEGRASE"/>
    <property type="match status" value="1"/>
</dbReference>
<dbReference type="InterPro" id="IPR041373">
    <property type="entry name" value="RT_RNaseH"/>
</dbReference>
<dbReference type="Pfam" id="PF17921">
    <property type="entry name" value="Integrase_H2C2"/>
    <property type="match status" value="1"/>
</dbReference>
<evidence type="ECO:0000259" key="7">
    <source>
        <dbReference type="PROSITE" id="PS50994"/>
    </source>
</evidence>
<dbReference type="InterPro" id="IPR041588">
    <property type="entry name" value="Integrase_H2C2"/>
</dbReference>
<keyword evidence="2" id="KW-0548">Nucleotidyltransferase</keyword>
<dbReference type="GO" id="GO:0016787">
    <property type="term" value="F:hydrolase activity"/>
    <property type="evidence" value="ECO:0007669"/>
    <property type="project" value="UniProtKB-KW"/>
</dbReference>
<keyword evidence="6" id="KW-0695">RNA-directed DNA polymerase</keyword>
<protein>
    <recommendedName>
        <fullName evidence="7">Integrase catalytic domain-containing protein</fullName>
    </recommendedName>
</protein>
<organism evidence="8 9">
    <name type="scientific">Parasitella parasitica</name>
    <dbReference type="NCBI Taxonomy" id="35722"/>
    <lineage>
        <taxon>Eukaryota</taxon>
        <taxon>Fungi</taxon>
        <taxon>Fungi incertae sedis</taxon>
        <taxon>Mucoromycota</taxon>
        <taxon>Mucoromycotina</taxon>
        <taxon>Mucoromycetes</taxon>
        <taxon>Mucorales</taxon>
        <taxon>Mucorineae</taxon>
        <taxon>Mucoraceae</taxon>
        <taxon>Parasitella</taxon>
    </lineage>
</organism>
<evidence type="ECO:0000256" key="6">
    <source>
        <dbReference type="ARBA" id="ARBA00022918"/>
    </source>
</evidence>
<evidence type="ECO:0000313" key="8">
    <source>
        <dbReference type="EMBL" id="CEP14569.1"/>
    </source>
</evidence>
<accession>A0A0B7NAT8</accession>
<gene>
    <name evidence="8" type="primary">PARPA_08759.1 scaffold 34565</name>
</gene>
<dbReference type="SUPFAM" id="SSF53098">
    <property type="entry name" value="Ribonuclease H-like"/>
    <property type="match status" value="1"/>
</dbReference>
<dbReference type="STRING" id="35722.A0A0B7NAT8"/>
<feature type="domain" description="Integrase catalytic" evidence="7">
    <location>
        <begin position="262"/>
        <end position="423"/>
    </location>
</feature>
<dbReference type="Gene3D" id="1.10.340.70">
    <property type="match status" value="1"/>
</dbReference>
<keyword evidence="3" id="KW-0540">Nuclease</keyword>
<evidence type="ECO:0000256" key="3">
    <source>
        <dbReference type="ARBA" id="ARBA00022722"/>
    </source>
</evidence>
<evidence type="ECO:0000256" key="1">
    <source>
        <dbReference type="ARBA" id="ARBA00022679"/>
    </source>
</evidence>
<dbReference type="InterPro" id="IPR050951">
    <property type="entry name" value="Retrovirus_Pol_polyprotein"/>
</dbReference>
<proteinExistence type="predicted"/>
<name>A0A0B7NAT8_9FUNG</name>
<dbReference type="Gene3D" id="3.30.420.10">
    <property type="entry name" value="Ribonuclease H-like superfamily/Ribonuclease H"/>
    <property type="match status" value="1"/>
</dbReference>
<keyword evidence="1" id="KW-0808">Transferase</keyword>
<dbReference type="GO" id="GO:0004519">
    <property type="term" value="F:endonuclease activity"/>
    <property type="evidence" value="ECO:0007669"/>
    <property type="project" value="UniProtKB-KW"/>
</dbReference>
<dbReference type="InterPro" id="IPR043502">
    <property type="entry name" value="DNA/RNA_pol_sf"/>
</dbReference>
<dbReference type="PANTHER" id="PTHR37984">
    <property type="entry name" value="PROTEIN CBG26694"/>
    <property type="match status" value="1"/>
</dbReference>
<dbReference type="InterPro" id="IPR012337">
    <property type="entry name" value="RNaseH-like_sf"/>
</dbReference>
<dbReference type="InterPro" id="IPR001584">
    <property type="entry name" value="Integrase_cat-core"/>
</dbReference>
<dbReference type="GO" id="GO:0005634">
    <property type="term" value="C:nucleus"/>
    <property type="evidence" value="ECO:0007669"/>
    <property type="project" value="UniProtKB-ARBA"/>
</dbReference>
<dbReference type="InterPro" id="IPR036397">
    <property type="entry name" value="RNaseH_sf"/>
</dbReference>
<dbReference type="Proteomes" id="UP000054107">
    <property type="component" value="Unassembled WGS sequence"/>
</dbReference>
<keyword evidence="4" id="KW-0255">Endonuclease</keyword>
<keyword evidence="5" id="KW-0378">Hydrolase</keyword>